<gene>
    <name evidence="3" type="ORF">QBC38DRAFT_412777</name>
</gene>
<organism evidence="3 4">
    <name type="scientific">Podospora fimiseda</name>
    <dbReference type="NCBI Taxonomy" id="252190"/>
    <lineage>
        <taxon>Eukaryota</taxon>
        <taxon>Fungi</taxon>
        <taxon>Dikarya</taxon>
        <taxon>Ascomycota</taxon>
        <taxon>Pezizomycotina</taxon>
        <taxon>Sordariomycetes</taxon>
        <taxon>Sordariomycetidae</taxon>
        <taxon>Sordariales</taxon>
        <taxon>Podosporaceae</taxon>
        <taxon>Podospora</taxon>
    </lineage>
</organism>
<reference evidence="3" key="2">
    <citation type="submission" date="2023-05" db="EMBL/GenBank/DDBJ databases">
        <authorList>
            <consortium name="Lawrence Berkeley National Laboratory"/>
            <person name="Steindorff A."/>
            <person name="Hensen N."/>
            <person name="Bonometti L."/>
            <person name="Westerberg I."/>
            <person name="Brannstrom I.O."/>
            <person name="Guillou S."/>
            <person name="Cros-Aarteil S."/>
            <person name="Calhoun S."/>
            <person name="Haridas S."/>
            <person name="Kuo A."/>
            <person name="Mondo S."/>
            <person name="Pangilinan J."/>
            <person name="Riley R."/>
            <person name="Labutti K."/>
            <person name="Andreopoulos B."/>
            <person name="Lipzen A."/>
            <person name="Chen C."/>
            <person name="Yanf M."/>
            <person name="Daum C."/>
            <person name="Ng V."/>
            <person name="Clum A."/>
            <person name="Ohm R."/>
            <person name="Martin F."/>
            <person name="Silar P."/>
            <person name="Natvig D."/>
            <person name="Lalanne C."/>
            <person name="Gautier V."/>
            <person name="Ament-Velasquez S.L."/>
            <person name="Kruys A."/>
            <person name="Hutchinson M.I."/>
            <person name="Powell A.J."/>
            <person name="Barry K."/>
            <person name="Miller A.N."/>
            <person name="Grigoriev I.V."/>
            <person name="Debuchy R."/>
            <person name="Gladieux P."/>
            <person name="Thoren M.H."/>
            <person name="Johannesson H."/>
        </authorList>
    </citation>
    <scope>NUCLEOTIDE SEQUENCE</scope>
    <source>
        <strain evidence="3">CBS 990.96</strain>
    </source>
</reference>
<sequence length="417" mass="47420">MIFLLTYMLFFPFPSLASQCPSSPPRSLIQHYLYPNLLRTSTCPLPIAPDLDGEFFPPLTPLTHSPWSSPPQCEASSSPDIPYYCLYSNSRHNHLGISIITTPEVAADSISILDSVLPRTTTHNPGFKVVDIPGKGKGVVATRRIKKYEEIMVDYATMILDLHFTVDVDVWRGYRLMGKAVDNLSEQGKRNLMGLGRSNEQARDEVEDVLRTNAFSTELGGRQHMAVYTVVSRINHGCKPNAYTRFIPEHLQVSVAAIREIEEGEEITISYLTLGKTSDERKEALKQWGFECTCDLCTASPEEIKASDARRRQIEELRQYAVLAFQGNKPYQALRLTRQVINLLPSEDLFPFYSEQYENMARIFFVLGDMKNAELYARKSLDVLAEQGYIQGVREEQLDIMWKRFRQDGDQFKAAAR</sequence>
<dbReference type="SMART" id="SM00317">
    <property type="entry name" value="SET"/>
    <property type="match status" value="1"/>
</dbReference>
<dbReference type="Proteomes" id="UP001301958">
    <property type="component" value="Unassembled WGS sequence"/>
</dbReference>
<dbReference type="Gene3D" id="1.25.40.10">
    <property type="entry name" value="Tetratricopeptide repeat domain"/>
    <property type="match status" value="1"/>
</dbReference>
<name>A0AAN7GXJ6_9PEZI</name>
<evidence type="ECO:0000256" key="1">
    <source>
        <dbReference type="SAM" id="SignalP"/>
    </source>
</evidence>
<dbReference type="Pfam" id="PF00856">
    <property type="entry name" value="SET"/>
    <property type="match status" value="1"/>
</dbReference>
<accession>A0AAN7GXJ6</accession>
<dbReference type="InterPro" id="IPR053185">
    <property type="entry name" value="SET_domain_protein"/>
</dbReference>
<dbReference type="SUPFAM" id="SSF82199">
    <property type="entry name" value="SET domain"/>
    <property type="match status" value="1"/>
</dbReference>
<reference evidence="3" key="1">
    <citation type="journal article" date="2023" name="Mol. Phylogenet. Evol.">
        <title>Genome-scale phylogeny and comparative genomics of the fungal order Sordariales.</title>
        <authorList>
            <person name="Hensen N."/>
            <person name="Bonometti L."/>
            <person name="Westerberg I."/>
            <person name="Brannstrom I.O."/>
            <person name="Guillou S."/>
            <person name="Cros-Aarteil S."/>
            <person name="Calhoun S."/>
            <person name="Haridas S."/>
            <person name="Kuo A."/>
            <person name="Mondo S."/>
            <person name="Pangilinan J."/>
            <person name="Riley R."/>
            <person name="LaButti K."/>
            <person name="Andreopoulos B."/>
            <person name="Lipzen A."/>
            <person name="Chen C."/>
            <person name="Yan M."/>
            <person name="Daum C."/>
            <person name="Ng V."/>
            <person name="Clum A."/>
            <person name="Steindorff A."/>
            <person name="Ohm R.A."/>
            <person name="Martin F."/>
            <person name="Silar P."/>
            <person name="Natvig D.O."/>
            <person name="Lalanne C."/>
            <person name="Gautier V."/>
            <person name="Ament-Velasquez S.L."/>
            <person name="Kruys A."/>
            <person name="Hutchinson M.I."/>
            <person name="Powell A.J."/>
            <person name="Barry K."/>
            <person name="Miller A.N."/>
            <person name="Grigoriev I.V."/>
            <person name="Debuchy R."/>
            <person name="Gladieux P."/>
            <person name="Hiltunen Thoren M."/>
            <person name="Johannesson H."/>
        </authorList>
    </citation>
    <scope>NUCLEOTIDE SEQUENCE</scope>
    <source>
        <strain evidence="3">CBS 990.96</strain>
    </source>
</reference>
<feature type="chain" id="PRO_5042980872" evidence="1">
    <location>
        <begin position="18"/>
        <end position="417"/>
    </location>
</feature>
<evidence type="ECO:0000313" key="3">
    <source>
        <dbReference type="EMBL" id="KAK4229186.1"/>
    </source>
</evidence>
<dbReference type="InterPro" id="IPR046341">
    <property type="entry name" value="SET_dom_sf"/>
</dbReference>
<keyword evidence="1" id="KW-0732">Signal</keyword>
<dbReference type="InterPro" id="IPR011990">
    <property type="entry name" value="TPR-like_helical_dom_sf"/>
</dbReference>
<evidence type="ECO:0000313" key="4">
    <source>
        <dbReference type="Proteomes" id="UP001301958"/>
    </source>
</evidence>
<dbReference type="EMBL" id="MU865310">
    <property type="protein sequence ID" value="KAK4229186.1"/>
    <property type="molecule type" value="Genomic_DNA"/>
</dbReference>
<protein>
    <submittedName>
        <fullName evidence="3">SET domain-containing protein 5</fullName>
    </submittedName>
</protein>
<comment type="caution">
    <text evidence="3">The sequence shown here is derived from an EMBL/GenBank/DDBJ whole genome shotgun (WGS) entry which is preliminary data.</text>
</comment>
<dbReference type="SUPFAM" id="SSF48452">
    <property type="entry name" value="TPR-like"/>
    <property type="match status" value="1"/>
</dbReference>
<feature type="domain" description="SET" evidence="2">
    <location>
        <begin position="125"/>
        <end position="272"/>
    </location>
</feature>
<dbReference type="InterPro" id="IPR001214">
    <property type="entry name" value="SET_dom"/>
</dbReference>
<proteinExistence type="predicted"/>
<feature type="non-terminal residue" evidence="3">
    <location>
        <position position="1"/>
    </location>
</feature>
<dbReference type="Gene3D" id="2.170.270.10">
    <property type="entry name" value="SET domain"/>
    <property type="match status" value="1"/>
</dbReference>
<keyword evidence="4" id="KW-1185">Reference proteome</keyword>
<dbReference type="PANTHER" id="PTHR47332:SF6">
    <property type="entry name" value="SET DOMAIN-CONTAINING PROTEIN"/>
    <property type="match status" value="1"/>
</dbReference>
<dbReference type="PROSITE" id="PS50280">
    <property type="entry name" value="SET"/>
    <property type="match status" value="1"/>
</dbReference>
<feature type="signal peptide" evidence="1">
    <location>
        <begin position="1"/>
        <end position="17"/>
    </location>
</feature>
<dbReference type="AlphaFoldDB" id="A0AAN7GXJ6"/>
<dbReference type="PANTHER" id="PTHR47332">
    <property type="entry name" value="SET DOMAIN-CONTAINING PROTEIN 5"/>
    <property type="match status" value="1"/>
</dbReference>
<evidence type="ECO:0000259" key="2">
    <source>
        <dbReference type="PROSITE" id="PS50280"/>
    </source>
</evidence>